<accession>A0A4R7ZJL7</accession>
<comment type="caution">
    <text evidence="1">The sequence shown here is derived from an EMBL/GenBank/DDBJ whole genome shotgun (WGS) entry which is preliminary data.</text>
</comment>
<reference evidence="1 2" key="1">
    <citation type="submission" date="2019-03" db="EMBL/GenBank/DDBJ databases">
        <title>Genomic Encyclopedia of Type Strains, Phase III (KMG-III): the genomes of soil and plant-associated and newly described type strains.</title>
        <authorList>
            <person name="Whitman W."/>
        </authorList>
    </citation>
    <scope>NUCLEOTIDE SEQUENCE [LARGE SCALE GENOMIC DNA]</scope>
    <source>
        <strain evidence="1 2">VKM Ac-2570</strain>
    </source>
</reference>
<gene>
    <name evidence="1" type="ORF">EV650_4187</name>
</gene>
<sequence>MQQTVHAIQDRQAVVGAPQYIQRVAEIGGQGALVLRLVGDRIGGNLVRGELERLAVVRPERQVEVVGELGERQTNCG</sequence>
<keyword evidence="2" id="KW-1185">Reference proteome</keyword>
<protein>
    <submittedName>
        <fullName evidence="1">Uncharacterized protein</fullName>
    </submittedName>
</protein>
<organism evidence="1 2">
    <name type="scientific">Kribbella kalugense</name>
    <dbReference type="NCBI Taxonomy" id="2512221"/>
    <lineage>
        <taxon>Bacteria</taxon>
        <taxon>Bacillati</taxon>
        <taxon>Actinomycetota</taxon>
        <taxon>Actinomycetes</taxon>
        <taxon>Propionibacteriales</taxon>
        <taxon>Kribbellaceae</taxon>
        <taxon>Kribbella</taxon>
    </lineage>
</organism>
<name>A0A4R7ZJL7_9ACTN</name>
<dbReference type="EMBL" id="SODF01000002">
    <property type="protein sequence ID" value="TDW17612.1"/>
    <property type="molecule type" value="Genomic_DNA"/>
</dbReference>
<evidence type="ECO:0000313" key="1">
    <source>
        <dbReference type="EMBL" id="TDW17612.1"/>
    </source>
</evidence>
<proteinExistence type="predicted"/>
<dbReference type="AlphaFoldDB" id="A0A4R7ZJL7"/>
<dbReference type="Proteomes" id="UP000295447">
    <property type="component" value="Unassembled WGS sequence"/>
</dbReference>
<evidence type="ECO:0000313" key="2">
    <source>
        <dbReference type="Proteomes" id="UP000295447"/>
    </source>
</evidence>